<dbReference type="GO" id="GO:0005737">
    <property type="term" value="C:cytoplasm"/>
    <property type="evidence" value="ECO:0007669"/>
    <property type="project" value="UniProtKB-SubCell"/>
</dbReference>
<accession>A0A9P7RZ99</accession>
<dbReference type="PANTHER" id="PTHR15492:SF1">
    <property type="entry name" value="CYCLIN-D1-BINDING PROTEIN 1"/>
    <property type="match status" value="1"/>
</dbReference>
<dbReference type="AlphaFoldDB" id="A0A9P7RZ99"/>
<comment type="subcellular location">
    <subcellularLocation>
        <location evidence="2">Cytoplasm</location>
    </subcellularLocation>
    <subcellularLocation>
        <location evidence="1">Nucleus</location>
    </subcellularLocation>
</comment>
<dbReference type="InterPro" id="IPR049317">
    <property type="entry name" value="GCIP-like_N"/>
</dbReference>
<evidence type="ECO:0000256" key="1">
    <source>
        <dbReference type="ARBA" id="ARBA00004123"/>
    </source>
</evidence>
<evidence type="ECO:0000256" key="3">
    <source>
        <dbReference type="ARBA" id="ARBA00008940"/>
    </source>
</evidence>
<keyword evidence="4" id="KW-0963">Cytoplasm</keyword>
<dbReference type="Pfam" id="PF13324">
    <property type="entry name" value="GCIP_N"/>
    <property type="match status" value="1"/>
</dbReference>
<name>A0A9P7RZ99_9AGAR</name>
<dbReference type="PANTHER" id="PTHR15492">
    <property type="entry name" value="CYCLIN D1-BINDING PROTEIN 1"/>
    <property type="match status" value="1"/>
</dbReference>
<evidence type="ECO:0000256" key="6">
    <source>
        <dbReference type="ARBA" id="ARBA00023306"/>
    </source>
</evidence>
<dbReference type="InterPro" id="IPR026907">
    <property type="entry name" value="GCIP-like"/>
</dbReference>
<evidence type="ECO:0000256" key="4">
    <source>
        <dbReference type="ARBA" id="ARBA00022490"/>
    </source>
</evidence>
<evidence type="ECO:0000256" key="2">
    <source>
        <dbReference type="ARBA" id="ARBA00004496"/>
    </source>
</evidence>
<keyword evidence="6" id="KW-0131">Cell cycle</keyword>
<sequence length="363" mass="39863">MAEQTRIHGLLKLCIETCNAALDSISDDQLKTDDNSDPQQSLTVVHKDLISLLSFIYVSTTKLALVLNPSSPTYPAAVTPINDLAKHISALSHCVRLFSPIEHGATITQEAVNLVTNVVAAVKVLLQTFLETGHSAAREYMMKTGTVHDMIEGVRSSNGLSKDNLSAVRKKWHEDGGPLDDGARELRELIDNAGDASEDYGWKELGLEPDAPFSEQEADRASKIHMILRLTALLHRKVYTDLLKTSPENPPPSHLVLDKLPSLSRALVSAADEVIAASHPPQDPSMLRLDLNVYKGVLKDIEDTVHLFFSKDSVEVLIEGLSLHDGELGKKKKISKLKWFDGCFEQIEKGFRTAEASISESEA</sequence>
<dbReference type="GO" id="GO:0005634">
    <property type="term" value="C:nucleus"/>
    <property type="evidence" value="ECO:0007669"/>
    <property type="project" value="UniProtKB-SubCell"/>
</dbReference>
<evidence type="ECO:0000313" key="9">
    <source>
        <dbReference type="EMBL" id="KAG7092445.1"/>
    </source>
</evidence>
<dbReference type="GeneID" id="66077875"/>
<reference evidence="9" key="1">
    <citation type="journal article" date="2021" name="Genome Biol. Evol.">
        <title>The assembled and annotated genome of the fairy-ring fungus Marasmius oreades.</title>
        <authorList>
            <person name="Hiltunen M."/>
            <person name="Ament-Velasquez S.L."/>
            <person name="Johannesson H."/>
        </authorList>
    </citation>
    <scope>NUCLEOTIDE SEQUENCE</scope>
    <source>
        <strain evidence="9">03SP1</strain>
    </source>
</reference>
<feature type="domain" description="Cyclin-D1-binding protein 1-like C-terminal" evidence="8">
    <location>
        <begin position="201"/>
        <end position="301"/>
    </location>
</feature>
<dbReference type="Pfam" id="PF20936">
    <property type="entry name" value="GCIP_C"/>
    <property type="match status" value="1"/>
</dbReference>
<organism evidence="9 10">
    <name type="scientific">Marasmius oreades</name>
    <name type="common">fairy-ring Marasmius</name>
    <dbReference type="NCBI Taxonomy" id="181124"/>
    <lineage>
        <taxon>Eukaryota</taxon>
        <taxon>Fungi</taxon>
        <taxon>Dikarya</taxon>
        <taxon>Basidiomycota</taxon>
        <taxon>Agaricomycotina</taxon>
        <taxon>Agaricomycetes</taxon>
        <taxon>Agaricomycetidae</taxon>
        <taxon>Agaricales</taxon>
        <taxon>Marasmiineae</taxon>
        <taxon>Marasmiaceae</taxon>
        <taxon>Marasmius</taxon>
    </lineage>
</organism>
<dbReference type="RefSeq" id="XP_043008915.1">
    <property type="nucleotide sequence ID" value="XM_043153631.1"/>
</dbReference>
<keyword evidence="5" id="KW-0539">Nucleus</keyword>
<evidence type="ECO:0000256" key="5">
    <source>
        <dbReference type="ARBA" id="ARBA00023242"/>
    </source>
</evidence>
<keyword evidence="10" id="KW-1185">Reference proteome</keyword>
<dbReference type="Gene3D" id="1.20.1420.10">
    <property type="entry name" value="Talin, central domain"/>
    <property type="match status" value="1"/>
</dbReference>
<comment type="similarity">
    <text evidence="3">Belongs to the CCNDBP1 family.</text>
</comment>
<dbReference type="Proteomes" id="UP001049176">
    <property type="component" value="Chromosome 5"/>
</dbReference>
<evidence type="ECO:0000259" key="7">
    <source>
        <dbReference type="Pfam" id="PF13324"/>
    </source>
</evidence>
<dbReference type="OrthoDB" id="41588at2759"/>
<dbReference type="EMBL" id="CM032185">
    <property type="protein sequence ID" value="KAG7092445.1"/>
    <property type="molecule type" value="Genomic_DNA"/>
</dbReference>
<evidence type="ECO:0000259" key="8">
    <source>
        <dbReference type="Pfam" id="PF20936"/>
    </source>
</evidence>
<dbReference type="Gene3D" id="1.20.1410.10">
    <property type="entry name" value="I/LWEQ domain"/>
    <property type="match status" value="1"/>
</dbReference>
<dbReference type="InterPro" id="IPR049318">
    <property type="entry name" value="GCIP_C"/>
</dbReference>
<proteinExistence type="inferred from homology"/>
<dbReference type="KEGG" id="more:E1B28_008799"/>
<gene>
    <name evidence="9" type="ORF">E1B28_008799</name>
</gene>
<comment type="caution">
    <text evidence="9">The sequence shown here is derived from an EMBL/GenBank/DDBJ whole genome shotgun (WGS) entry which is preliminary data.</text>
</comment>
<feature type="domain" description="Cyclin-D1-binding protein 1-like N-terminal" evidence="7">
    <location>
        <begin position="49"/>
        <end position="191"/>
    </location>
</feature>
<evidence type="ECO:0000313" key="10">
    <source>
        <dbReference type="Proteomes" id="UP001049176"/>
    </source>
</evidence>
<protein>
    <submittedName>
        <fullName evidence="9">Uncharacterized protein</fullName>
    </submittedName>
</protein>